<dbReference type="PANTHER" id="PTHR47027">
    <property type="entry name" value="REVERSE TRANSCRIPTASE DOMAIN-CONTAINING PROTEIN"/>
    <property type="match status" value="1"/>
</dbReference>
<proteinExistence type="inferred from homology"/>
<reference evidence="3" key="2">
    <citation type="submission" date="2025-08" db="UniProtKB">
        <authorList>
            <consortium name="Ensembl"/>
        </authorList>
    </citation>
    <scope>IDENTIFICATION</scope>
</reference>
<dbReference type="PANTHER" id="PTHR47027:SF8">
    <property type="entry name" value="RIBONUCLEASE H"/>
    <property type="match status" value="1"/>
</dbReference>
<dbReference type="InterPro" id="IPR043128">
    <property type="entry name" value="Rev_trsase/Diguanyl_cyclase"/>
</dbReference>
<organism evidence="3 4">
    <name type="scientific">Bos indicus x Bos taurus</name>
    <name type="common">Hybrid cattle</name>
    <dbReference type="NCBI Taxonomy" id="30522"/>
    <lineage>
        <taxon>Eukaryota</taxon>
        <taxon>Metazoa</taxon>
        <taxon>Chordata</taxon>
        <taxon>Craniata</taxon>
        <taxon>Vertebrata</taxon>
        <taxon>Euteleostomi</taxon>
        <taxon>Mammalia</taxon>
        <taxon>Eutheria</taxon>
        <taxon>Laurasiatheria</taxon>
        <taxon>Artiodactyla</taxon>
        <taxon>Ruminantia</taxon>
        <taxon>Pecora</taxon>
        <taxon>Bovidae</taxon>
        <taxon>Bovinae</taxon>
        <taxon>Bos</taxon>
    </lineage>
</organism>
<dbReference type="InterPro" id="IPR000477">
    <property type="entry name" value="RT_dom"/>
</dbReference>
<dbReference type="AlphaFoldDB" id="A0A4W2F702"/>
<comment type="similarity">
    <text evidence="1">Belongs to the beta type-B retroviral polymerase family. HERV class-II K(HML-2) pol subfamily.</text>
</comment>
<name>A0A4W2F702_BOBOX</name>
<dbReference type="SUPFAM" id="SSF56672">
    <property type="entry name" value="DNA/RNA polymerases"/>
    <property type="match status" value="1"/>
</dbReference>
<evidence type="ECO:0000259" key="2">
    <source>
        <dbReference type="PROSITE" id="PS50878"/>
    </source>
</evidence>
<protein>
    <recommendedName>
        <fullName evidence="2">Reverse transcriptase domain-containing protein</fullName>
    </recommendedName>
</protein>
<evidence type="ECO:0000313" key="3">
    <source>
        <dbReference type="Ensembl" id="ENSBIXP00005001059.1"/>
    </source>
</evidence>
<dbReference type="GeneTree" id="ENSGT01140000282489"/>
<dbReference type="Ensembl" id="ENSBIXT00005014952.1">
    <property type="protein sequence ID" value="ENSBIXP00005001059.1"/>
    <property type="gene ID" value="ENSBIXG00005029549.1"/>
</dbReference>
<accession>A0A4W2F702</accession>
<dbReference type="Gene3D" id="3.30.70.270">
    <property type="match status" value="1"/>
</dbReference>
<feature type="domain" description="Reverse transcriptase" evidence="2">
    <location>
        <begin position="1"/>
        <end position="205"/>
    </location>
</feature>
<evidence type="ECO:0000256" key="1">
    <source>
        <dbReference type="ARBA" id="ARBA00010879"/>
    </source>
</evidence>
<dbReference type="InterPro" id="IPR043502">
    <property type="entry name" value="DNA/RNA_pol_sf"/>
</dbReference>
<dbReference type="Pfam" id="PF00078">
    <property type="entry name" value="RVT_1"/>
    <property type="match status" value="1"/>
</dbReference>
<evidence type="ECO:0000313" key="4">
    <source>
        <dbReference type="Proteomes" id="UP000429181"/>
    </source>
</evidence>
<sequence length="397" mass="45271">MNFQMFNLVLEKAEEPEIKLPTSAGSSKKQEFQKNIYFCFTDYAKAFDCVDHNEMWKILKEMGIPDHLTCLLRNLYAGQEATVRTGHGTTDWFQIGKGVCQGCILSPCLFNLYAEYIMRNAGLEEVQAGIKIAGRNINNLRYADDTTLMAESEEELKNLLMKVKEESEKVGLKLNIQKTKIMASGPITSWQIDGETVETVSDFILGGSKITADGDCSHEIKRCLLLGRKVMTNLDSILKSRDITLPTKVHLVKAMVFPVVMYGYESWTVKKAEGRRIDAFELWCWRRLLRVPWTARRSNQSFLKDISSGCSLEGMMLKLKLQYFGHLMQRVDSLENTLMLGGVGGRRRRGRQRMRWLDGITDLMDVSLSELRELVMDREGWRAVIHGVAKSRTLLSD</sequence>
<reference evidence="3 4" key="1">
    <citation type="submission" date="2018-11" db="EMBL/GenBank/DDBJ databases">
        <title>Haplotype-resolved cattle genomes.</title>
        <authorList>
            <person name="Low W.Y."/>
            <person name="Tearle R."/>
            <person name="Bickhart D.M."/>
            <person name="Rosen B.D."/>
            <person name="Koren S."/>
            <person name="Rhie A."/>
            <person name="Hiendleder S."/>
            <person name="Phillippy A.M."/>
            <person name="Smith T.P.L."/>
            <person name="Williams J.L."/>
        </authorList>
    </citation>
    <scope>NUCLEOTIDE SEQUENCE [LARGE SCALE GENOMIC DNA]</scope>
</reference>
<dbReference type="Proteomes" id="UP000429181">
    <property type="component" value="Chromosome 3"/>
</dbReference>
<dbReference type="PROSITE" id="PS50878">
    <property type="entry name" value="RT_POL"/>
    <property type="match status" value="1"/>
</dbReference>